<gene>
    <name evidence="2" type="ORF">S06H3_17406</name>
</gene>
<accession>X1LX49</accession>
<evidence type="ECO:0000313" key="2">
    <source>
        <dbReference type="EMBL" id="GAI06975.1"/>
    </source>
</evidence>
<dbReference type="EMBL" id="BARV01008694">
    <property type="protein sequence ID" value="GAI06975.1"/>
    <property type="molecule type" value="Genomic_DNA"/>
</dbReference>
<name>X1LX49_9ZZZZ</name>
<proteinExistence type="predicted"/>
<sequence>MDLMRQAVFGRQAFPSTSSHKPQPTPEILREAAAIVEAADAAAAQEEKLTHHAAVALAELGEDVIEELKATGEPIKLERRRGCIWITSGDKECYLHI</sequence>
<evidence type="ECO:0000256" key="1">
    <source>
        <dbReference type="SAM" id="MobiDB-lite"/>
    </source>
</evidence>
<dbReference type="AlphaFoldDB" id="X1LX49"/>
<protein>
    <submittedName>
        <fullName evidence="2">Uncharacterized protein</fullName>
    </submittedName>
</protein>
<organism evidence="2">
    <name type="scientific">marine sediment metagenome</name>
    <dbReference type="NCBI Taxonomy" id="412755"/>
    <lineage>
        <taxon>unclassified sequences</taxon>
        <taxon>metagenomes</taxon>
        <taxon>ecological metagenomes</taxon>
    </lineage>
</organism>
<feature type="region of interest" description="Disordered" evidence="1">
    <location>
        <begin position="1"/>
        <end position="25"/>
    </location>
</feature>
<reference evidence="2" key="1">
    <citation type="journal article" date="2014" name="Front. Microbiol.">
        <title>High frequency of phylogenetically diverse reductive dehalogenase-homologous genes in deep subseafloor sedimentary metagenomes.</title>
        <authorList>
            <person name="Kawai M."/>
            <person name="Futagami T."/>
            <person name="Toyoda A."/>
            <person name="Takaki Y."/>
            <person name="Nishi S."/>
            <person name="Hori S."/>
            <person name="Arai W."/>
            <person name="Tsubouchi T."/>
            <person name="Morono Y."/>
            <person name="Uchiyama I."/>
            <person name="Ito T."/>
            <person name="Fujiyama A."/>
            <person name="Inagaki F."/>
            <person name="Takami H."/>
        </authorList>
    </citation>
    <scope>NUCLEOTIDE SEQUENCE</scope>
    <source>
        <strain evidence="2">Expedition CK06-06</strain>
    </source>
</reference>
<comment type="caution">
    <text evidence="2">The sequence shown here is derived from an EMBL/GenBank/DDBJ whole genome shotgun (WGS) entry which is preliminary data.</text>
</comment>